<gene>
    <name evidence="2" type="ORF">D910_04687</name>
</gene>
<protein>
    <recommendedName>
        <fullName evidence="4">Reverse transcriptase domain-containing protein</fullName>
    </recommendedName>
</protein>
<organism evidence="2 3">
    <name type="scientific">Dendroctonus ponderosae</name>
    <name type="common">Mountain pine beetle</name>
    <dbReference type="NCBI Taxonomy" id="77166"/>
    <lineage>
        <taxon>Eukaryota</taxon>
        <taxon>Metazoa</taxon>
        <taxon>Ecdysozoa</taxon>
        <taxon>Arthropoda</taxon>
        <taxon>Hexapoda</taxon>
        <taxon>Insecta</taxon>
        <taxon>Pterygota</taxon>
        <taxon>Neoptera</taxon>
        <taxon>Endopterygota</taxon>
        <taxon>Coleoptera</taxon>
        <taxon>Polyphaga</taxon>
        <taxon>Cucujiformia</taxon>
        <taxon>Curculionidae</taxon>
        <taxon>Scolytinae</taxon>
        <taxon>Dendroctonus</taxon>
    </lineage>
</organism>
<sequence>MVLMDVQNAFNWAPWDEILQALADGGISRYIVEIGKSHLWDKEIVTAEGEIFSGVEIIAYADDLALVITGKNVDIFQERAVSVIRRVTGTLQDMGIRVAPEKTEFVLLTAPRKVTSIVLEAGDRSIATSDYHYSDLMVHERAESEPSGSEHKTNAREGTMRPWQDRWSRYDGWTKVVIKSVSTSSDRKFGEVDHYINIR</sequence>
<evidence type="ECO:0000313" key="2">
    <source>
        <dbReference type="EMBL" id="ERL87292.1"/>
    </source>
</evidence>
<proteinExistence type="predicted"/>
<reference evidence="2 3" key="1">
    <citation type="journal article" date="2013" name="Genome Biol.">
        <title>Draft genome of the mountain pine beetle, Dendroctonus ponderosae Hopkins, a major forest pest.</title>
        <authorList>
            <person name="Keeling C.I."/>
            <person name="Yuen M.M."/>
            <person name="Liao N.Y."/>
            <person name="Docking T.R."/>
            <person name="Chan S.K."/>
            <person name="Taylor G.A."/>
            <person name="Palmquist D.L."/>
            <person name="Jackman S.D."/>
            <person name="Nguyen A."/>
            <person name="Li M."/>
            <person name="Henderson H."/>
            <person name="Janes J.K."/>
            <person name="Zhao Y."/>
            <person name="Pandoh P."/>
            <person name="Moore R."/>
            <person name="Sperling F.A."/>
            <person name="Huber D.P."/>
            <person name="Birol I."/>
            <person name="Jones S.J."/>
            <person name="Bohlmann J."/>
        </authorList>
    </citation>
    <scope>NUCLEOTIDE SEQUENCE</scope>
</reference>
<name>U4U2K5_DENPD</name>
<evidence type="ECO:0000313" key="3">
    <source>
        <dbReference type="Proteomes" id="UP000030742"/>
    </source>
</evidence>
<dbReference type="Proteomes" id="UP000030742">
    <property type="component" value="Unassembled WGS sequence"/>
</dbReference>
<evidence type="ECO:0008006" key="4">
    <source>
        <dbReference type="Google" id="ProtNLM"/>
    </source>
</evidence>
<evidence type="ECO:0000256" key="1">
    <source>
        <dbReference type="SAM" id="MobiDB-lite"/>
    </source>
</evidence>
<dbReference type="EMBL" id="KB631929">
    <property type="protein sequence ID" value="ERL87292.1"/>
    <property type="molecule type" value="Genomic_DNA"/>
</dbReference>
<dbReference type="AlphaFoldDB" id="U4U2K5"/>
<feature type="region of interest" description="Disordered" evidence="1">
    <location>
        <begin position="139"/>
        <end position="159"/>
    </location>
</feature>
<accession>U4U2K5</accession>